<organism evidence="8 9">
    <name type="scientific">Shimia isoporae</name>
    <dbReference type="NCBI Taxonomy" id="647720"/>
    <lineage>
        <taxon>Bacteria</taxon>
        <taxon>Pseudomonadati</taxon>
        <taxon>Pseudomonadota</taxon>
        <taxon>Alphaproteobacteria</taxon>
        <taxon>Rhodobacterales</taxon>
        <taxon>Roseobacteraceae</taxon>
    </lineage>
</organism>
<dbReference type="InterPro" id="IPR050532">
    <property type="entry name" value="Globin-like_OT"/>
</dbReference>
<dbReference type="Gene3D" id="1.10.490.10">
    <property type="entry name" value="Globins"/>
    <property type="match status" value="1"/>
</dbReference>
<dbReference type="InterPro" id="IPR009050">
    <property type="entry name" value="Globin-like_sf"/>
</dbReference>
<sequence length="141" mass="14959">MNDTQITLVQNSFEKVAPIAPQAAEIFYARLFEIAPEVQPLFKSDMAEQGAKLMTTLGAVVKGLSDLEKIVPVAQNLAVAHVGYGVTPDHYEPVGAALLHTLKTGLGDDFDAETEAAWTTAYTTLADVMKDAAYGGSSGQT</sequence>
<keyword evidence="9" id="KW-1185">Reference proteome</keyword>
<keyword evidence="3 6" id="KW-0561">Oxygen transport</keyword>
<dbReference type="GO" id="GO:0046872">
    <property type="term" value="F:metal ion binding"/>
    <property type="evidence" value="ECO:0007669"/>
    <property type="project" value="UniProtKB-KW"/>
</dbReference>
<dbReference type="PANTHER" id="PTHR46458">
    <property type="entry name" value="BLR2807 PROTEIN"/>
    <property type="match status" value="1"/>
</dbReference>
<keyword evidence="2 6" id="KW-0349">Heme</keyword>
<dbReference type="GO" id="GO:0020037">
    <property type="term" value="F:heme binding"/>
    <property type="evidence" value="ECO:0007669"/>
    <property type="project" value="InterPro"/>
</dbReference>
<evidence type="ECO:0000256" key="1">
    <source>
        <dbReference type="ARBA" id="ARBA00022448"/>
    </source>
</evidence>
<evidence type="ECO:0000256" key="2">
    <source>
        <dbReference type="ARBA" id="ARBA00022617"/>
    </source>
</evidence>
<dbReference type="EMBL" id="SMGR01000003">
    <property type="protein sequence ID" value="TCL00448.1"/>
    <property type="molecule type" value="Genomic_DNA"/>
</dbReference>
<keyword evidence="1 6" id="KW-0813">Transport</keyword>
<dbReference type="OrthoDB" id="3213438at2"/>
<evidence type="ECO:0000313" key="9">
    <source>
        <dbReference type="Proteomes" id="UP000295673"/>
    </source>
</evidence>
<comment type="caution">
    <text evidence="8">The sequence shown here is derived from an EMBL/GenBank/DDBJ whole genome shotgun (WGS) entry which is preliminary data.</text>
</comment>
<dbReference type="InterPro" id="IPR000971">
    <property type="entry name" value="Globin"/>
</dbReference>
<evidence type="ECO:0000313" key="8">
    <source>
        <dbReference type="EMBL" id="TCL00448.1"/>
    </source>
</evidence>
<keyword evidence="8" id="KW-0223">Dioxygenase</keyword>
<dbReference type="RefSeq" id="WP_132861226.1">
    <property type="nucleotide sequence ID" value="NZ_SMGR01000003.1"/>
</dbReference>
<keyword evidence="4" id="KW-0479">Metal-binding</keyword>
<keyword evidence="8" id="KW-0560">Oxidoreductase</keyword>
<dbReference type="InterPro" id="IPR012292">
    <property type="entry name" value="Globin/Proto"/>
</dbReference>
<dbReference type="PANTHER" id="PTHR46458:SF1">
    <property type="entry name" value="GEO09476P1"/>
    <property type="match status" value="1"/>
</dbReference>
<name>A0A4R1N2K4_9RHOB</name>
<evidence type="ECO:0000256" key="5">
    <source>
        <dbReference type="ARBA" id="ARBA00023004"/>
    </source>
</evidence>
<dbReference type="Pfam" id="PF00042">
    <property type="entry name" value="Globin"/>
    <property type="match status" value="1"/>
</dbReference>
<dbReference type="GO" id="GO:0005344">
    <property type="term" value="F:oxygen carrier activity"/>
    <property type="evidence" value="ECO:0007669"/>
    <property type="project" value="UniProtKB-KW"/>
</dbReference>
<dbReference type="CDD" id="cd12131">
    <property type="entry name" value="HGbI-like"/>
    <property type="match status" value="1"/>
</dbReference>
<accession>A0A4R1N2K4</accession>
<protein>
    <submittedName>
        <fullName evidence="8">Nitric oxide dioxygenase</fullName>
    </submittedName>
</protein>
<dbReference type="PROSITE" id="PS01033">
    <property type="entry name" value="GLOBIN"/>
    <property type="match status" value="1"/>
</dbReference>
<dbReference type="GO" id="GO:0051213">
    <property type="term" value="F:dioxygenase activity"/>
    <property type="evidence" value="ECO:0007669"/>
    <property type="project" value="UniProtKB-KW"/>
</dbReference>
<evidence type="ECO:0000259" key="7">
    <source>
        <dbReference type="PROSITE" id="PS01033"/>
    </source>
</evidence>
<evidence type="ECO:0000256" key="3">
    <source>
        <dbReference type="ARBA" id="ARBA00022621"/>
    </source>
</evidence>
<feature type="domain" description="Globin" evidence="7">
    <location>
        <begin position="1"/>
        <end position="134"/>
    </location>
</feature>
<comment type="similarity">
    <text evidence="6">Belongs to the globin family.</text>
</comment>
<keyword evidence="5" id="KW-0408">Iron</keyword>
<dbReference type="SUPFAM" id="SSF46458">
    <property type="entry name" value="Globin-like"/>
    <property type="match status" value="1"/>
</dbReference>
<evidence type="ECO:0000256" key="6">
    <source>
        <dbReference type="RuleBase" id="RU000356"/>
    </source>
</evidence>
<dbReference type="AlphaFoldDB" id="A0A4R1N2K4"/>
<dbReference type="GO" id="GO:0019825">
    <property type="term" value="F:oxygen binding"/>
    <property type="evidence" value="ECO:0007669"/>
    <property type="project" value="InterPro"/>
</dbReference>
<gene>
    <name evidence="8" type="ORF">BXY66_3090</name>
</gene>
<proteinExistence type="inferred from homology"/>
<dbReference type="Proteomes" id="UP000295673">
    <property type="component" value="Unassembled WGS sequence"/>
</dbReference>
<reference evidence="8 9" key="1">
    <citation type="submission" date="2019-03" db="EMBL/GenBank/DDBJ databases">
        <title>Genomic Encyclopedia of Archaeal and Bacterial Type Strains, Phase II (KMG-II): from individual species to whole genera.</title>
        <authorList>
            <person name="Goeker M."/>
        </authorList>
    </citation>
    <scope>NUCLEOTIDE SEQUENCE [LARGE SCALE GENOMIC DNA]</scope>
    <source>
        <strain evidence="8 9">DSM 26433</strain>
    </source>
</reference>
<evidence type="ECO:0000256" key="4">
    <source>
        <dbReference type="ARBA" id="ARBA00022723"/>
    </source>
</evidence>